<protein>
    <submittedName>
        <fullName evidence="3">EamA family transporter</fullName>
    </submittedName>
</protein>
<dbReference type="EMBL" id="WRPA01000006">
    <property type="protein sequence ID" value="MXR68654.1"/>
    <property type="molecule type" value="Genomic_DNA"/>
</dbReference>
<evidence type="ECO:0000313" key="4">
    <source>
        <dbReference type="Proteomes" id="UP000474778"/>
    </source>
</evidence>
<dbReference type="Pfam" id="PF00892">
    <property type="entry name" value="EamA"/>
    <property type="match status" value="2"/>
</dbReference>
<sequence length="308" mass="33761">MKSSNQAYLYALAAILLWSTVATAFKLALSHFTPLQLVFVAVSTSILALGVILAATGKLHLIKRQFNSRPWFYLQTGLLNPFLYYLVLFKAYALLPAQQALSLNYTWAILLPLLAVPLLKQKLRKSDLTAALIAYLGVFVIATNGEITSVRFESATGVLLALTSTLLWSLYWIVNTKDQGDPVVSLLLSFMVGLPFILVTLLLTQSLPSWDLKAFGAGIYVGLFEMGVTFVLWLVALKKADRTASMSTLVFITPVLSVGFIAWILQETITPSTFIGLGLILTALALQQLLPQLKRLRAKTGPALTPEN</sequence>
<feature type="transmembrane region" description="Helical" evidence="1">
    <location>
        <begin position="186"/>
        <end position="205"/>
    </location>
</feature>
<evidence type="ECO:0000259" key="2">
    <source>
        <dbReference type="Pfam" id="PF00892"/>
    </source>
</evidence>
<feature type="transmembrane region" description="Helical" evidence="1">
    <location>
        <begin position="272"/>
        <end position="290"/>
    </location>
</feature>
<accession>A0A6L7HY72</accession>
<reference evidence="3 4" key="1">
    <citation type="submission" date="2019-12" db="EMBL/GenBank/DDBJ databases">
        <title>Shewanella insulae sp. nov., isolated from a tidal flat.</title>
        <authorList>
            <person name="Yoon J.-H."/>
        </authorList>
    </citation>
    <scope>NUCLEOTIDE SEQUENCE [LARGE SCALE GENOMIC DNA]</scope>
    <source>
        <strain evidence="3 4">JBTF-M18</strain>
    </source>
</reference>
<keyword evidence="1" id="KW-1133">Transmembrane helix</keyword>
<feature type="transmembrane region" description="Helical" evidence="1">
    <location>
        <begin position="249"/>
        <end position="266"/>
    </location>
</feature>
<dbReference type="PANTHER" id="PTHR22911:SF137">
    <property type="entry name" value="SOLUTE CARRIER FAMILY 35 MEMBER G2-RELATED"/>
    <property type="match status" value="1"/>
</dbReference>
<gene>
    <name evidence="3" type="ORF">GNT65_08210</name>
</gene>
<comment type="caution">
    <text evidence="3">The sequence shown here is derived from an EMBL/GenBank/DDBJ whole genome shotgun (WGS) entry which is preliminary data.</text>
</comment>
<feature type="domain" description="EamA" evidence="2">
    <location>
        <begin position="7"/>
        <end position="142"/>
    </location>
</feature>
<feature type="transmembrane region" description="Helical" evidence="1">
    <location>
        <begin position="101"/>
        <end position="119"/>
    </location>
</feature>
<name>A0A6L7HY72_9GAMM</name>
<dbReference type="AlphaFoldDB" id="A0A6L7HY72"/>
<dbReference type="InterPro" id="IPR000620">
    <property type="entry name" value="EamA_dom"/>
</dbReference>
<keyword evidence="1" id="KW-0812">Transmembrane</keyword>
<keyword evidence="4" id="KW-1185">Reference proteome</keyword>
<feature type="transmembrane region" description="Helical" evidence="1">
    <location>
        <begin position="35"/>
        <end position="59"/>
    </location>
</feature>
<evidence type="ECO:0000256" key="1">
    <source>
        <dbReference type="SAM" id="Phobius"/>
    </source>
</evidence>
<feature type="transmembrane region" description="Helical" evidence="1">
    <location>
        <begin position="71"/>
        <end position="95"/>
    </location>
</feature>
<dbReference type="SUPFAM" id="SSF103481">
    <property type="entry name" value="Multidrug resistance efflux transporter EmrE"/>
    <property type="match status" value="2"/>
</dbReference>
<feature type="domain" description="EamA" evidence="2">
    <location>
        <begin position="156"/>
        <end position="286"/>
    </location>
</feature>
<feature type="transmembrane region" description="Helical" evidence="1">
    <location>
        <begin position="155"/>
        <end position="174"/>
    </location>
</feature>
<dbReference type="RefSeq" id="WP_160795142.1">
    <property type="nucleotide sequence ID" value="NZ_WRPA01000006.1"/>
</dbReference>
<dbReference type="Proteomes" id="UP000474778">
    <property type="component" value="Unassembled WGS sequence"/>
</dbReference>
<feature type="transmembrane region" description="Helical" evidence="1">
    <location>
        <begin position="126"/>
        <end position="143"/>
    </location>
</feature>
<proteinExistence type="predicted"/>
<evidence type="ECO:0000313" key="3">
    <source>
        <dbReference type="EMBL" id="MXR68654.1"/>
    </source>
</evidence>
<keyword evidence="1" id="KW-0472">Membrane</keyword>
<dbReference type="PANTHER" id="PTHR22911">
    <property type="entry name" value="ACYL-MALONYL CONDENSING ENZYME-RELATED"/>
    <property type="match status" value="1"/>
</dbReference>
<feature type="transmembrane region" description="Helical" evidence="1">
    <location>
        <begin position="217"/>
        <end position="237"/>
    </location>
</feature>
<dbReference type="GO" id="GO:0016020">
    <property type="term" value="C:membrane"/>
    <property type="evidence" value="ECO:0007669"/>
    <property type="project" value="InterPro"/>
</dbReference>
<feature type="transmembrane region" description="Helical" evidence="1">
    <location>
        <begin position="7"/>
        <end position="29"/>
    </location>
</feature>
<organism evidence="3 4">
    <name type="scientific">Shewanella insulae</name>
    <dbReference type="NCBI Taxonomy" id="2681496"/>
    <lineage>
        <taxon>Bacteria</taxon>
        <taxon>Pseudomonadati</taxon>
        <taxon>Pseudomonadota</taxon>
        <taxon>Gammaproteobacteria</taxon>
        <taxon>Alteromonadales</taxon>
        <taxon>Shewanellaceae</taxon>
        <taxon>Shewanella</taxon>
    </lineage>
</organism>
<dbReference type="InterPro" id="IPR037185">
    <property type="entry name" value="EmrE-like"/>
</dbReference>